<dbReference type="AlphaFoldDB" id="A0A7R8WQT0"/>
<evidence type="ECO:0000256" key="10">
    <source>
        <dbReference type="ARBA" id="ARBA00022833"/>
    </source>
</evidence>
<dbReference type="GO" id="GO:0008180">
    <property type="term" value="C:COP9 signalosome"/>
    <property type="evidence" value="ECO:0007669"/>
    <property type="project" value="UniProtKB-KW"/>
</dbReference>
<evidence type="ECO:0000256" key="6">
    <source>
        <dbReference type="ARBA" id="ARBA00022670"/>
    </source>
</evidence>
<accession>A0A7R8WQT0</accession>
<evidence type="ECO:0000256" key="11">
    <source>
        <dbReference type="ARBA" id="ARBA00023049"/>
    </source>
</evidence>
<dbReference type="CDD" id="cd08069">
    <property type="entry name" value="MPN_RPN11_CSN5"/>
    <property type="match status" value="1"/>
</dbReference>
<sequence>MVMHARSGGSIEVMGMLIGKVDAEWMIVMDSFGLPVEGTETRVNAQAEAYEYMTAYMESAKQIGRLENVIGWYHSHPGYGCWLSGIDVSTQMLNQNYQEPFVAIVVDPVRTTSAGKVSLGAFRTYP</sequence>
<dbReference type="FunFam" id="3.40.140.10:FF:000203">
    <property type="entry name" value="COP9 signalosome complex subunit 5"/>
    <property type="match status" value="1"/>
</dbReference>
<evidence type="ECO:0000313" key="14">
    <source>
        <dbReference type="EMBL" id="CAD7236387.1"/>
    </source>
</evidence>
<keyword evidence="10" id="KW-0862">Zinc</keyword>
<evidence type="ECO:0000256" key="2">
    <source>
        <dbReference type="ARBA" id="ARBA00004496"/>
    </source>
</evidence>
<protein>
    <recommendedName>
        <fullName evidence="4">COP9 signalosome complex subunit 5</fullName>
    </recommendedName>
</protein>
<keyword evidence="8" id="KW-0736">Signalosome</keyword>
<dbReference type="OrthoDB" id="10266268at2759"/>
<dbReference type="SMART" id="SM00232">
    <property type="entry name" value="JAB_MPN"/>
    <property type="match status" value="1"/>
</dbReference>
<feature type="non-terminal residue" evidence="14">
    <location>
        <position position="1"/>
    </location>
</feature>
<keyword evidence="7" id="KW-0479">Metal-binding</keyword>
<dbReference type="GO" id="GO:0006508">
    <property type="term" value="P:proteolysis"/>
    <property type="evidence" value="ECO:0007669"/>
    <property type="project" value="UniProtKB-KW"/>
</dbReference>
<organism evidence="14">
    <name type="scientific">Cyprideis torosa</name>
    <dbReference type="NCBI Taxonomy" id="163714"/>
    <lineage>
        <taxon>Eukaryota</taxon>
        <taxon>Metazoa</taxon>
        <taxon>Ecdysozoa</taxon>
        <taxon>Arthropoda</taxon>
        <taxon>Crustacea</taxon>
        <taxon>Oligostraca</taxon>
        <taxon>Ostracoda</taxon>
        <taxon>Podocopa</taxon>
        <taxon>Podocopida</taxon>
        <taxon>Cytherocopina</taxon>
        <taxon>Cytheroidea</taxon>
        <taxon>Cytherideidae</taxon>
        <taxon>Cyprideis</taxon>
    </lineage>
</organism>
<dbReference type="SUPFAM" id="SSF102712">
    <property type="entry name" value="JAB1/MPN domain"/>
    <property type="match status" value="1"/>
</dbReference>
<dbReference type="PROSITE" id="PS50249">
    <property type="entry name" value="MPN"/>
    <property type="match status" value="1"/>
</dbReference>
<name>A0A7R8WQT0_9CRUS</name>
<comment type="similarity">
    <text evidence="3">Belongs to the peptidase M67A family. CSN5 subfamily.</text>
</comment>
<dbReference type="GO" id="GO:0008237">
    <property type="term" value="F:metallopeptidase activity"/>
    <property type="evidence" value="ECO:0007669"/>
    <property type="project" value="UniProtKB-KW"/>
</dbReference>
<evidence type="ECO:0000256" key="4">
    <source>
        <dbReference type="ARBA" id="ARBA00014880"/>
    </source>
</evidence>
<dbReference type="GO" id="GO:0046872">
    <property type="term" value="F:metal ion binding"/>
    <property type="evidence" value="ECO:0007669"/>
    <property type="project" value="UniProtKB-KW"/>
</dbReference>
<keyword evidence="5" id="KW-0963">Cytoplasm</keyword>
<dbReference type="EMBL" id="OB678713">
    <property type="protein sequence ID" value="CAD7236387.1"/>
    <property type="molecule type" value="Genomic_DNA"/>
</dbReference>
<dbReference type="Pfam" id="PF01398">
    <property type="entry name" value="JAB"/>
    <property type="match status" value="1"/>
</dbReference>
<keyword evidence="6" id="KW-0645">Protease</keyword>
<evidence type="ECO:0000256" key="9">
    <source>
        <dbReference type="ARBA" id="ARBA00022801"/>
    </source>
</evidence>
<dbReference type="Gene3D" id="3.40.140.10">
    <property type="entry name" value="Cytidine Deaminase, domain 2"/>
    <property type="match status" value="1"/>
</dbReference>
<evidence type="ECO:0000259" key="13">
    <source>
        <dbReference type="PROSITE" id="PS50249"/>
    </source>
</evidence>
<dbReference type="InterPro" id="IPR050242">
    <property type="entry name" value="JAMM_MPN+_peptidase_M67A"/>
</dbReference>
<evidence type="ECO:0000256" key="12">
    <source>
        <dbReference type="ARBA" id="ARBA00023242"/>
    </source>
</evidence>
<dbReference type="GO" id="GO:0005737">
    <property type="term" value="C:cytoplasm"/>
    <property type="evidence" value="ECO:0007669"/>
    <property type="project" value="UniProtKB-SubCell"/>
</dbReference>
<dbReference type="InterPro" id="IPR037518">
    <property type="entry name" value="MPN"/>
</dbReference>
<evidence type="ECO:0000256" key="5">
    <source>
        <dbReference type="ARBA" id="ARBA00022490"/>
    </source>
</evidence>
<reference evidence="14" key="1">
    <citation type="submission" date="2020-11" db="EMBL/GenBank/DDBJ databases">
        <authorList>
            <person name="Tran Van P."/>
        </authorList>
    </citation>
    <scope>NUCLEOTIDE SEQUENCE</scope>
</reference>
<evidence type="ECO:0000256" key="1">
    <source>
        <dbReference type="ARBA" id="ARBA00004123"/>
    </source>
</evidence>
<keyword evidence="9" id="KW-0378">Hydrolase</keyword>
<evidence type="ECO:0000256" key="3">
    <source>
        <dbReference type="ARBA" id="ARBA00006008"/>
    </source>
</evidence>
<comment type="subcellular location">
    <subcellularLocation>
        <location evidence="2">Cytoplasm</location>
    </subcellularLocation>
    <subcellularLocation>
        <location evidence="1">Nucleus</location>
    </subcellularLocation>
</comment>
<dbReference type="PANTHER" id="PTHR10410">
    <property type="entry name" value="EUKARYOTIC TRANSLATION INITIATION FACTOR 3 -RELATED"/>
    <property type="match status" value="1"/>
</dbReference>
<feature type="domain" description="MPN" evidence="13">
    <location>
        <begin position="1"/>
        <end position="126"/>
    </location>
</feature>
<proteinExistence type="inferred from homology"/>
<evidence type="ECO:0000256" key="8">
    <source>
        <dbReference type="ARBA" id="ARBA00022790"/>
    </source>
</evidence>
<dbReference type="InterPro" id="IPR000555">
    <property type="entry name" value="JAMM/MPN+_dom"/>
</dbReference>
<evidence type="ECO:0000256" key="7">
    <source>
        <dbReference type="ARBA" id="ARBA00022723"/>
    </source>
</evidence>
<keyword evidence="11" id="KW-0482">Metalloprotease</keyword>
<gene>
    <name evidence="14" type="ORF">CTOB1V02_LOCUS14202</name>
</gene>
<keyword evidence="12" id="KW-0539">Nucleus</keyword>